<gene>
    <name evidence="2" type="ORF">PSQ39_15180</name>
</gene>
<keyword evidence="3" id="KW-1185">Reference proteome</keyword>
<dbReference type="Proteomes" id="UP001528672">
    <property type="component" value="Unassembled WGS sequence"/>
</dbReference>
<comment type="caution">
    <text evidence="2">The sequence shown here is derived from an EMBL/GenBank/DDBJ whole genome shotgun (WGS) entry which is preliminary data.</text>
</comment>
<dbReference type="InterPro" id="IPR016024">
    <property type="entry name" value="ARM-type_fold"/>
</dbReference>
<dbReference type="RefSeq" id="WP_273927669.1">
    <property type="nucleotide sequence ID" value="NZ_JAQSIO010000005.1"/>
</dbReference>
<evidence type="ECO:0000313" key="3">
    <source>
        <dbReference type="Proteomes" id="UP001528672"/>
    </source>
</evidence>
<protein>
    <submittedName>
        <fullName evidence="2">HEAT repeat domain-containing protein</fullName>
    </submittedName>
</protein>
<accession>A0ABT5MHC1</accession>
<dbReference type="SUPFAM" id="SSF48371">
    <property type="entry name" value="ARM repeat"/>
    <property type="match status" value="1"/>
</dbReference>
<organism evidence="2 3">
    <name type="scientific">Curvibacter microcysteis</name>
    <dbReference type="NCBI Taxonomy" id="3026419"/>
    <lineage>
        <taxon>Bacteria</taxon>
        <taxon>Pseudomonadati</taxon>
        <taxon>Pseudomonadota</taxon>
        <taxon>Betaproteobacteria</taxon>
        <taxon>Burkholderiales</taxon>
        <taxon>Comamonadaceae</taxon>
        <taxon>Curvibacter</taxon>
    </lineage>
</organism>
<feature type="region of interest" description="Disordered" evidence="1">
    <location>
        <begin position="1"/>
        <end position="25"/>
    </location>
</feature>
<dbReference type="InterPro" id="IPR011989">
    <property type="entry name" value="ARM-like"/>
</dbReference>
<dbReference type="Pfam" id="PF13646">
    <property type="entry name" value="HEAT_2"/>
    <property type="match status" value="2"/>
</dbReference>
<feature type="compositionally biased region" description="Polar residues" evidence="1">
    <location>
        <begin position="8"/>
        <end position="21"/>
    </location>
</feature>
<dbReference type="EMBL" id="JAQSIO010000005">
    <property type="protein sequence ID" value="MDD0815978.1"/>
    <property type="molecule type" value="Genomic_DNA"/>
</dbReference>
<evidence type="ECO:0000256" key="1">
    <source>
        <dbReference type="SAM" id="MobiDB-lite"/>
    </source>
</evidence>
<reference evidence="2 3" key="1">
    <citation type="submission" date="2023-02" db="EMBL/GenBank/DDBJ databases">
        <title>Bacterial whole genome sequence for Curvibacter sp. HBC28.</title>
        <authorList>
            <person name="Le V."/>
            <person name="Ko S.-R."/>
            <person name="Ahn C.-Y."/>
            <person name="Oh H.-M."/>
        </authorList>
    </citation>
    <scope>NUCLEOTIDE SEQUENCE [LARGE SCALE GENOMIC DNA]</scope>
    <source>
        <strain evidence="2 3">HBC28</strain>
    </source>
</reference>
<name>A0ABT5MHC1_9BURK</name>
<proteinExistence type="predicted"/>
<sequence>MALIKTQPPETQGPQVQTDGASATGRDRAQLLAQLQSASAEDRRWAARDLVDCPGVSGDLVRHLQTETEGSVREVILTTLVRIGDAQSVAGLVDCMRSEDASLRNEAIEALKQLPTEVAPIMRQLLNDADSDMRIFAVNVLESLRHPLVEAWLAEVIERDPHVNVCATAVDLLGEVGSRDVLEALLRLKDRFAREPYIQFAANLAIKRINEG</sequence>
<evidence type="ECO:0000313" key="2">
    <source>
        <dbReference type="EMBL" id="MDD0815978.1"/>
    </source>
</evidence>
<dbReference type="Gene3D" id="1.25.10.10">
    <property type="entry name" value="Leucine-rich Repeat Variant"/>
    <property type="match status" value="1"/>
</dbReference>